<dbReference type="AlphaFoldDB" id="A0AA88WNT3"/>
<gene>
    <name evidence="1" type="ORF">RJ639_039710</name>
</gene>
<dbReference type="Pfam" id="PF03087">
    <property type="entry name" value="BPS1"/>
    <property type="match status" value="1"/>
</dbReference>
<comment type="caution">
    <text evidence="1">The sequence shown here is derived from an EMBL/GenBank/DDBJ whole genome shotgun (WGS) entry which is preliminary data.</text>
</comment>
<dbReference type="InterPro" id="IPR004320">
    <property type="entry name" value="BPS1_pln"/>
</dbReference>
<keyword evidence="2" id="KW-1185">Reference proteome</keyword>
<accession>A0AA88WNT3</accession>
<dbReference type="PANTHER" id="PTHR33070:SF109">
    <property type="entry name" value="DOMAIN PROTEIN, PUTATIVE (DUF241)-RELATED"/>
    <property type="match status" value="1"/>
</dbReference>
<evidence type="ECO:0000313" key="1">
    <source>
        <dbReference type="EMBL" id="KAK3029155.1"/>
    </source>
</evidence>
<evidence type="ECO:0000313" key="2">
    <source>
        <dbReference type="Proteomes" id="UP001188597"/>
    </source>
</evidence>
<sequence>MATSSKYNNGLNTRLNSFPCRSHPSTLRLEEELNKLKTWEEGSFMPTADTICSSLSGMEKLYVCLDDLLCLPVTQQALSLHQHREWILLDGSVRLLDICGVARGFMSQLKEHVSDLQSALRMRKGDSSMESNIAKYTCFRKKMKKDFARLIAALKQMSYKLRAHHS</sequence>
<organism evidence="1 2">
    <name type="scientific">Escallonia herrerae</name>
    <dbReference type="NCBI Taxonomy" id="1293975"/>
    <lineage>
        <taxon>Eukaryota</taxon>
        <taxon>Viridiplantae</taxon>
        <taxon>Streptophyta</taxon>
        <taxon>Embryophyta</taxon>
        <taxon>Tracheophyta</taxon>
        <taxon>Spermatophyta</taxon>
        <taxon>Magnoliopsida</taxon>
        <taxon>eudicotyledons</taxon>
        <taxon>Gunneridae</taxon>
        <taxon>Pentapetalae</taxon>
        <taxon>asterids</taxon>
        <taxon>campanulids</taxon>
        <taxon>Escalloniales</taxon>
        <taxon>Escalloniaceae</taxon>
        <taxon>Escallonia</taxon>
    </lineage>
</organism>
<dbReference type="GO" id="GO:0048364">
    <property type="term" value="P:root development"/>
    <property type="evidence" value="ECO:0007669"/>
    <property type="project" value="InterPro"/>
</dbReference>
<proteinExistence type="predicted"/>
<name>A0AA88WNT3_9ASTE</name>
<dbReference type="PANTHER" id="PTHR33070">
    <property type="entry name" value="OS06G0725500 PROTEIN"/>
    <property type="match status" value="1"/>
</dbReference>
<reference evidence="1" key="1">
    <citation type="submission" date="2022-12" db="EMBL/GenBank/DDBJ databases">
        <title>Draft genome assemblies for two species of Escallonia (Escalloniales).</title>
        <authorList>
            <person name="Chanderbali A."/>
            <person name="Dervinis C."/>
            <person name="Anghel I."/>
            <person name="Soltis D."/>
            <person name="Soltis P."/>
            <person name="Zapata F."/>
        </authorList>
    </citation>
    <scope>NUCLEOTIDE SEQUENCE</scope>
    <source>
        <strain evidence="1">UCBG64.0493</strain>
        <tissue evidence="1">Leaf</tissue>
    </source>
</reference>
<dbReference type="EMBL" id="JAVXUP010000391">
    <property type="protein sequence ID" value="KAK3029155.1"/>
    <property type="molecule type" value="Genomic_DNA"/>
</dbReference>
<protein>
    <submittedName>
        <fullName evidence="1">Uncharacterized protein</fullName>
    </submittedName>
</protein>
<dbReference type="Proteomes" id="UP001188597">
    <property type="component" value="Unassembled WGS sequence"/>
</dbReference>
<dbReference type="GO" id="GO:0048367">
    <property type="term" value="P:shoot system development"/>
    <property type="evidence" value="ECO:0007669"/>
    <property type="project" value="InterPro"/>
</dbReference>